<dbReference type="SUPFAM" id="SSF53335">
    <property type="entry name" value="S-adenosyl-L-methionine-dependent methyltransferases"/>
    <property type="match status" value="1"/>
</dbReference>
<sequence>MFPARKHPFLYRPAIATTVVYRVYKGKPTQLAAQQVARSGNPMFTKLLFNLHQQESFMRATATIYAIIPCLLLSIAASAEPLAGLENALQNDARATADKARDAGRKPAAVLAFLGISEGMSVIDIWAAGGYYTEVLSLAVGTTGKVYAQNPKRILEFRDGANDKALSKRLDHNRLVNVIRIDKAFP</sequence>
<dbReference type="AlphaFoldDB" id="A0A383F4V5"/>
<gene>
    <name evidence="1" type="ORF">METZ01_LOCUS516865</name>
</gene>
<name>A0A383F4V5_9ZZZZ</name>
<accession>A0A383F4V5</accession>
<organism evidence="1">
    <name type="scientific">marine metagenome</name>
    <dbReference type="NCBI Taxonomy" id="408172"/>
    <lineage>
        <taxon>unclassified sequences</taxon>
        <taxon>metagenomes</taxon>
        <taxon>ecological metagenomes</taxon>
    </lineage>
</organism>
<dbReference type="EMBL" id="UINC01231469">
    <property type="protein sequence ID" value="SVE64011.1"/>
    <property type="molecule type" value="Genomic_DNA"/>
</dbReference>
<reference evidence="1" key="1">
    <citation type="submission" date="2018-05" db="EMBL/GenBank/DDBJ databases">
        <authorList>
            <person name="Lanie J.A."/>
            <person name="Ng W.-L."/>
            <person name="Kazmierczak K.M."/>
            <person name="Andrzejewski T.M."/>
            <person name="Davidsen T.M."/>
            <person name="Wayne K.J."/>
            <person name="Tettelin H."/>
            <person name="Glass J.I."/>
            <person name="Rusch D."/>
            <person name="Podicherti R."/>
            <person name="Tsui H.-C.T."/>
            <person name="Winkler M.E."/>
        </authorList>
    </citation>
    <scope>NUCLEOTIDE SEQUENCE</scope>
</reference>
<feature type="non-terminal residue" evidence="1">
    <location>
        <position position="186"/>
    </location>
</feature>
<dbReference type="InterPro" id="IPR029063">
    <property type="entry name" value="SAM-dependent_MTases_sf"/>
</dbReference>
<evidence type="ECO:0000313" key="1">
    <source>
        <dbReference type="EMBL" id="SVE64011.1"/>
    </source>
</evidence>
<protein>
    <submittedName>
        <fullName evidence="1">Uncharacterized protein</fullName>
    </submittedName>
</protein>
<proteinExistence type="predicted"/>
<dbReference type="Gene3D" id="3.40.50.150">
    <property type="entry name" value="Vaccinia Virus protein VP39"/>
    <property type="match status" value="1"/>
</dbReference>